<dbReference type="Gene3D" id="3.40.30.10">
    <property type="entry name" value="Glutaredoxin"/>
    <property type="match status" value="1"/>
</dbReference>
<protein>
    <submittedName>
        <fullName evidence="2">Arsenate reductase family protein</fullName>
    </submittedName>
</protein>
<evidence type="ECO:0000313" key="3">
    <source>
        <dbReference type="Proteomes" id="UP000239549"/>
    </source>
</evidence>
<evidence type="ECO:0000256" key="1">
    <source>
        <dbReference type="PROSITE-ProRule" id="PRU01282"/>
    </source>
</evidence>
<dbReference type="AlphaFoldDB" id="A0A2L2XCX4"/>
<dbReference type="SUPFAM" id="SSF52833">
    <property type="entry name" value="Thioredoxin-like"/>
    <property type="match status" value="1"/>
</dbReference>
<proteinExistence type="inferred from homology"/>
<comment type="similarity">
    <text evidence="1">Belongs to the ArsC family.</text>
</comment>
<dbReference type="PANTHER" id="PTHR30041">
    <property type="entry name" value="ARSENATE REDUCTASE"/>
    <property type="match status" value="1"/>
</dbReference>
<evidence type="ECO:0000313" key="2">
    <source>
        <dbReference type="EMBL" id="GBF33854.1"/>
    </source>
</evidence>
<gene>
    <name evidence="2" type="ORF">DCCM_2965</name>
</gene>
<dbReference type="EMBL" id="BFAV01000121">
    <property type="protein sequence ID" value="GBF33854.1"/>
    <property type="molecule type" value="Genomic_DNA"/>
</dbReference>
<dbReference type="PANTHER" id="PTHR30041:SF8">
    <property type="entry name" value="PROTEIN YFFB"/>
    <property type="match status" value="1"/>
</dbReference>
<organism evidence="2 3">
    <name type="scientific">Desulfocucumis palustris</name>
    <dbReference type="NCBI Taxonomy" id="1898651"/>
    <lineage>
        <taxon>Bacteria</taxon>
        <taxon>Bacillati</taxon>
        <taxon>Bacillota</taxon>
        <taxon>Clostridia</taxon>
        <taxon>Eubacteriales</taxon>
        <taxon>Desulfocucumaceae</taxon>
        <taxon>Desulfocucumis</taxon>
    </lineage>
</organism>
<accession>A0A2L2XCX4</accession>
<dbReference type="PROSITE" id="PS51353">
    <property type="entry name" value="ARSC"/>
    <property type="match status" value="1"/>
</dbReference>
<keyword evidence="3" id="KW-1185">Reference proteome</keyword>
<reference evidence="3" key="1">
    <citation type="submission" date="2018-02" db="EMBL/GenBank/DDBJ databases">
        <title>Genome sequence of Desulfocucumis palustris strain NAW-5.</title>
        <authorList>
            <person name="Watanabe M."/>
            <person name="Kojima H."/>
            <person name="Fukui M."/>
        </authorList>
    </citation>
    <scope>NUCLEOTIDE SEQUENCE [LARGE SCALE GENOMIC DNA]</scope>
    <source>
        <strain evidence="3">NAW-5</strain>
    </source>
</reference>
<dbReference type="Pfam" id="PF03960">
    <property type="entry name" value="ArsC"/>
    <property type="match status" value="1"/>
</dbReference>
<dbReference type="Proteomes" id="UP000239549">
    <property type="component" value="Unassembled WGS sequence"/>
</dbReference>
<dbReference type="InterPro" id="IPR006660">
    <property type="entry name" value="Arsenate_reductase-like"/>
</dbReference>
<name>A0A2L2XCX4_9FIRM</name>
<dbReference type="InterPro" id="IPR036249">
    <property type="entry name" value="Thioredoxin-like_sf"/>
</dbReference>
<sequence>MTRSGLEAKKLLNTSGREYRAMGKETFAAMSKDELLAALAANGMLLKRPVLTDGERALVGFKEEAYRNFFKL</sequence>
<comment type="caution">
    <text evidence="2">The sequence shown here is derived from an EMBL/GenBank/DDBJ whole genome shotgun (WGS) entry which is preliminary data.</text>
</comment>